<dbReference type="Pfam" id="PF00471">
    <property type="entry name" value="Ribosomal_L33"/>
    <property type="match status" value="1"/>
</dbReference>
<feature type="compositionally biased region" description="Acidic residues" evidence="4">
    <location>
        <begin position="459"/>
        <end position="469"/>
    </location>
</feature>
<accession>A0A813GAY8</accession>
<dbReference type="GO" id="GO:0003735">
    <property type="term" value="F:structural constituent of ribosome"/>
    <property type="evidence" value="ECO:0007669"/>
    <property type="project" value="InterPro"/>
</dbReference>
<proteinExistence type="inferred from homology"/>
<evidence type="ECO:0000256" key="2">
    <source>
        <dbReference type="ARBA" id="ARBA00022980"/>
    </source>
</evidence>
<name>A0A813GAY8_POLGL</name>
<dbReference type="InterPro" id="IPR011332">
    <property type="entry name" value="Ribosomal_zn-bd"/>
</dbReference>
<evidence type="ECO:0000256" key="4">
    <source>
        <dbReference type="SAM" id="MobiDB-lite"/>
    </source>
</evidence>
<evidence type="ECO:0008006" key="7">
    <source>
        <dbReference type="Google" id="ProtNLM"/>
    </source>
</evidence>
<evidence type="ECO:0000313" key="5">
    <source>
        <dbReference type="EMBL" id="CAE8623948.1"/>
    </source>
</evidence>
<feature type="compositionally biased region" description="Low complexity" evidence="4">
    <location>
        <begin position="17"/>
        <end position="28"/>
    </location>
</feature>
<dbReference type="SUPFAM" id="SSF57829">
    <property type="entry name" value="Zn-binding ribosomal proteins"/>
    <property type="match status" value="1"/>
</dbReference>
<reference evidence="5" key="1">
    <citation type="submission" date="2021-02" db="EMBL/GenBank/DDBJ databases">
        <authorList>
            <person name="Dougan E. K."/>
            <person name="Rhodes N."/>
            <person name="Thang M."/>
            <person name="Chan C."/>
        </authorList>
    </citation>
    <scope>NUCLEOTIDE SEQUENCE</scope>
</reference>
<comment type="similarity">
    <text evidence="1">Belongs to the bacterial ribosomal protein bL33 family.</text>
</comment>
<dbReference type="OrthoDB" id="275534at2759"/>
<dbReference type="GO" id="GO:0006412">
    <property type="term" value="P:translation"/>
    <property type="evidence" value="ECO:0007669"/>
    <property type="project" value="InterPro"/>
</dbReference>
<dbReference type="NCBIfam" id="TIGR01023">
    <property type="entry name" value="rpmG_bact"/>
    <property type="match status" value="1"/>
</dbReference>
<dbReference type="Proteomes" id="UP000654075">
    <property type="component" value="Unassembled WGS sequence"/>
</dbReference>
<dbReference type="PANTHER" id="PTHR15238">
    <property type="entry name" value="54S RIBOSOMAL PROTEIN L39, MITOCHONDRIAL"/>
    <property type="match status" value="1"/>
</dbReference>
<sequence>MTVLNSVKTSVFAAILGTPGSTSWGSPGDEAPQRGRQSSLPPQLPKEKPQLSMPELSMPALPQMPQLPSTDGWLESARGAADAAAAAVAGVTSQGTPKQSEEVTSEEQDWWESARSAVMSIAPREESTSQQAEQQTVSPPAETSGPLEPDVSSNPTTEPNERPPPDVPGMEDANLTVRVDIEPKKVAACVGAKAVAKLMSSADSVVLGAMAQSGWEMETIDESKGLYLVSMPSVRYELPGGVISIPAPRFLTTFYDTRGSSNKVGSYQERAQGDMVLENGEGIFQLELGFPFRTTFSISCSGWTRACIGWDGEQVLTSNYVELGIQVPKVPGLSSMLEYFVKSYGSVSTTQCAAALAGYAERMPMPSDPEPAPFVESAEAAEVAESAEIAASTEGAAVMDSVNVNRRDKADEAGSVDNASKVPGETEEELGKDTEWWESARDAVLSAKGSIEALAKEEESSENEPELADPDYLPPPPEVPGMDKANLIVRVDIDSKKAFAKIGGQEGVERLMARSDQKLFETMAQTGWTVETLNESKGQYMLSLPSVRYEIMGAVISIPSPKFATWFRDTRGKSNGAYKERAQGDLVLQNGENLFTIELGWPFSKTLKLSGAGWTRATIGWDGDAVITTNYVEIGIQLPKVPGLSAILEYFVKNYGNESTLECAAALARGADSLPKPEPSPGPSVILEDYRSHTHECCNADLQIVLFLSQRQDLILAMACNLHSSILRCFLLVLPAMVMPGKVLVLSIATAGPASSTAMSWARDRRQRVLRRRAMKQRRPGTDGHPSIDVHGHRFWPRSSMGGNSLTFGVPEFFKFQGRHAIGSLPFPSLPSVLGLPDPPGLLWMLRIWGGLESLNSNRRVRLRCRNAAYKLCAAVTLQHCTAGAGSAMFRLSPVRALAVLLRDKSKRLAVQLVSSVQTGFRYWTEKSPLKKDTRVALRKYDPIVNRHVMFYETALSKPVKRIRRPRPLAWARWTGKNIGEMIKNVARRHEKLGYF</sequence>
<evidence type="ECO:0000256" key="3">
    <source>
        <dbReference type="ARBA" id="ARBA00023274"/>
    </source>
</evidence>
<gene>
    <name evidence="5" type="ORF">PGLA1383_LOCUS41144</name>
</gene>
<dbReference type="Gene3D" id="2.20.28.120">
    <property type="entry name" value="Ribosomal protein L33"/>
    <property type="match status" value="1"/>
</dbReference>
<feature type="region of interest" description="Disordered" evidence="4">
    <location>
        <begin position="453"/>
        <end position="478"/>
    </location>
</feature>
<keyword evidence="2" id="KW-0689">Ribosomal protein</keyword>
<feature type="compositionally biased region" description="Low complexity" evidence="4">
    <location>
        <begin position="77"/>
        <end position="91"/>
    </location>
</feature>
<dbReference type="GO" id="GO:0015934">
    <property type="term" value="C:large ribosomal subunit"/>
    <property type="evidence" value="ECO:0007669"/>
    <property type="project" value="TreeGrafter"/>
</dbReference>
<evidence type="ECO:0000313" key="6">
    <source>
        <dbReference type="Proteomes" id="UP000654075"/>
    </source>
</evidence>
<keyword evidence="3" id="KW-0687">Ribonucleoprotein</keyword>
<dbReference type="GO" id="GO:0005737">
    <property type="term" value="C:cytoplasm"/>
    <property type="evidence" value="ECO:0007669"/>
    <property type="project" value="UniProtKB-ARBA"/>
</dbReference>
<keyword evidence="6" id="KW-1185">Reference proteome</keyword>
<evidence type="ECO:0000256" key="1">
    <source>
        <dbReference type="ARBA" id="ARBA00007596"/>
    </source>
</evidence>
<feature type="region of interest" description="Disordered" evidence="4">
    <location>
        <begin position="408"/>
        <end position="433"/>
    </location>
</feature>
<protein>
    <recommendedName>
        <fullName evidence="7">Ribosomal protein L33</fullName>
    </recommendedName>
</protein>
<dbReference type="InterPro" id="IPR038584">
    <property type="entry name" value="Ribosomal_bL33_sf"/>
</dbReference>
<comment type="caution">
    <text evidence="5">The sequence shown here is derived from an EMBL/GenBank/DDBJ whole genome shotgun (WGS) entry which is preliminary data.</text>
</comment>
<dbReference type="InterPro" id="IPR001705">
    <property type="entry name" value="Ribosomal_bL33"/>
</dbReference>
<dbReference type="EMBL" id="CAJNNV010028276">
    <property type="protein sequence ID" value="CAE8623948.1"/>
    <property type="molecule type" value="Genomic_DNA"/>
</dbReference>
<feature type="region of interest" description="Disordered" evidence="4">
    <location>
        <begin position="15"/>
        <end position="171"/>
    </location>
</feature>
<dbReference type="AlphaFoldDB" id="A0A813GAY8"/>
<organism evidence="5 6">
    <name type="scientific">Polarella glacialis</name>
    <name type="common">Dinoflagellate</name>
    <dbReference type="NCBI Taxonomy" id="89957"/>
    <lineage>
        <taxon>Eukaryota</taxon>
        <taxon>Sar</taxon>
        <taxon>Alveolata</taxon>
        <taxon>Dinophyceae</taxon>
        <taxon>Suessiales</taxon>
        <taxon>Suessiaceae</taxon>
        <taxon>Polarella</taxon>
    </lineage>
</organism>
<dbReference type="PANTHER" id="PTHR15238:SF1">
    <property type="entry name" value="LARGE RIBOSOMAL SUBUNIT PROTEIN BL33M"/>
    <property type="match status" value="1"/>
</dbReference>